<gene>
    <name evidence="10" type="ORF">CDO52_09235</name>
</gene>
<evidence type="ECO:0000313" key="10">
    <source>
        <dbReference type="EMBL" id="ASU82950.1"/>
    </source>
</evidence>
<proteinExistence type="inferred from homology"/>
<dbReference type="Proteomes" id="UP000215005">
    <property type="component" value="Chromosome"/>
</dbReference>
<dbReference type="GO" id="GO:0034480">
    <property type="term" value="F:phosphatidylcholine phospholipase C activity"/>
    <property type="evidence" value="ECO:0007669"/>
    <property type="project" value="UniProtKB-EC"/>
</dbReference>
<dbReference type="KEGG" id="ngv:CDO52_09235"/>
<dbReference type="GO" id="GO:0016042">
    <property type="term" value="P:lipid catabolic process"/>
    <property type="evidence" value="ECO:0007669"/>
    <property type="project" value="InterPro"/>
</dbReference>
<organism evidence="10 11">
    <name type="scientific">Nocardiopsis gilva YIM 90087</name>
    <dbReference type="NCBI Taxonomy" id="1235441"/>
    <lineage>
        <taxon>Bacteria</taxon>
        <taxon>Bacillati</taxon>
        <taxon>Actinomycetota</taxon>
        <taxon>Actinomycetes</taxon>
        <taxon>Streptosporangiales</taxon>
        <taxon>Nocardiopsidaceae</taxon>
        <taxon>Nocardiopsis</taxon>
    </lineage>
</organism>
<keyword evidence="6" id="KW-0843">Virulence</keyword>
<dbReference type="PROSITE" id="PS51318">
    <property type="entry name" value="TAT"/>
    <property type="match status" value="1"/>
</dbReference>
<evidence type="ECO:0000256" key="6">
    <source>
        <dbReference type="ARBA" id="ARBA00023026"/>
    </source>
</evidence>
<keyword evidence="4" id="KW-0134">Cell wall</keyword>
<dbReference type="AlphaFoldDB" id="A0A223S486"/>
<comment type="similarity">
    <text evidence="2">Belongs to the bacterial phospholipase C family.</text>
</comment>
<feature type="region of interest" description="Disordered" evidence="8">
    <location>
        <begin position="466"/>
        <end position="510"/>
    </location>
</feature>
<dbReference type="InterPro" id="IPR017850">
    <property type="entry name" value="Alkaline_phosphatase_core_sf"/>
</dbReference>
<keyword evidence="5" id="KW-0378">Hydrolase</keyword>
<evidence type="ECO:0000256" key="3">
    <source>
        <dbReference type="ARBA" id="ARBA00012018"/>
    </source>
</evidence>
<comment type="catalytic activity">
    <reaction evidence="7">
        <text>a 1,2-diacyl-sn-glycero-3-phosphocholine + H2O = phosphocholine + a 1,2-diacyl-sn-glycerol + H(+)</text>
        <dbReference type="Rhea" id="RHEA:10604"/>
        <dbReference type="ChEBI" id="CHEBI:15377"/>
        <dbReference type="ChEBI" id="CHEBI:15378"/>
        <dbReference type="ChEBI" id="CHEBI:17815"/>
        <dbReference type="ChEBI" id="CHEBI:57643"/>
        <dbReference type="ChEBI" id="CHEBI:295975"/>
        <dbReference type="EC" id="3.1.4.3"/>
    </reaction>
    <physiologicalReaction direction="left-to-right" evidence="7">
        <dbReference type="Rhea" id="RHEA:10605"/>
    </physiologicalReaction>
</comment>
<dbReference type="OrthoDB" id="4181857at2"/>
<protein>
    <recommendedName>
        <fullName evidence="3">phospholipase C</fullName>
        <ecNumber evidence="3">3.1.4.3</ecNumber>
    </recommendedName>
</protein>
<evidence type="ECO:0000256" key="1">
    <source>
        <dbReference type="ARBA" id="ARBA00004191"/>
    </source>
</evidence>
<evidence type="ECO:0000256" key="8">
    <source>
        <dbReference type="SAM" id="MobiDB-lite"/>
    </source>
</evidence>
<feature type="domain" description="Bacterial phospholipase C C-terminal" evidence="9">
    <location>
        <begin position="506"/>
        <end position="586"/>
    </location>
</feature>
<dbReference type="Pfam" id="PF04185">
    <property type="entry name" value="Phosphoesterase"/>
    <property type="match status" value="1"/>
</dbReference>
<dbReference type="EMBL" id="CP022753">
    <property type="protein sequence ID" value="ASU82950.1"/>
    <property type="molecule type" value="Genomic_DNA"/>
</dbReference>
<dbReference type="InterPro" id="IPR007312">
    <property type="entry name" value="Phosphoesterase"/>
</dbReference>
<dbReference type="EC" id="3.1.4.3" evidence="3"/>
<feature type="compositionally biased region" description="Basic and acidic residues" evidence="8">
    <location>
        <begin position="485"/>
        <end position="499"/>
    </location>
</feature>
<dbReference type="InterPro" id="IPR008475">
    <property type="entry name" value="PLipase_C_C"/>
</dbReference>
<evidence type="ECO:0000313" key="11">
    <source>
        <dbReference type="Proteomes" id="UP000215005"/>
    </source>
</evidence>
<evidence type="ECO:0000259" key="9">
    <source>
        <dbReference type="Pfam" id="PF05506"/>
    </source>
</evidence>
<keyword evidence="11" id="KW-1185">Reference proteome</keyword>
<evidence type="ECO:0000256" key="7">
    <source>
        <dbReference type="ARBA" id="ARBA00048421"/>
    </source>
</evidence>
<dbReference type="PANTHER" id="PTHR31956:SF1">
    <property type="entry name" value="NON-SPECIFIC PHOSPHOLIPASE C1"/>
    <property type="match status" value="1"/>
</dbReference>
<evidence type="ECO:0000256" key="2">
    <source>
        <dbReference type="ARBA" id="ARBA00009717"/>
    </source>
</evidence>
<sequence>MTLSRQRFLTIGAGTLAASLLPPSVHTALARPIRPGGLEAVEHVVFLMQENRSFDHYFGALKGVRGFGDRNAIELPDGGSVFEQPAGWGRTVLPFPVRDAADLVKKNLQYIGALPHYWTDGQRARGDGWHDGWVPAKGAATMTYYERQDIPFQYELADTFTICDHYFCSVLSSTSPNRNYHFTGYTGHEPGTRRRAVGNDAYAEDRHPGYDWVTCAELLEQAGVSWNVYQEWDNFTDNQLEFYATFKDIAVKALQGDYPAMVYYYEALSKATPEERERMEARLDEGVAQLSDHERRLFERALRRHPTGRTAAAFRDDVETGKLPRVSYIVPSAADSEHPSASSPIQSANITYQVLDAIASNPEVWDSTVLFINYDENDGFFDHMPPPAPPEGVDDEFYAGDPIGLGMRVPMIVVSPWTVGGYVNSQVFDHTASVRFLEKRFGVKAPDISAWRRTVSGDLTSVFDFSGASAAPRPTAPGEVPPFDGRWKPKPPREQRMPDQEPGTRPARALPYQPDAFARAVDGEVELTLRNQGTESVHLILFPYGDELPRPRHFDVSGETTARIPVDGDYHLALTGPNGFRREFAGSVAEGASHAAEVSTEIKPTPRKLHLRIANNGSRSLTFTVQAKAYAEQPEQTLTVRPSSQHTVVWPTKDSHGWYDLEVTLAEDDGFARRLVGHIENGDESITG</sequence>
<accession>A0A223S486</accession>
<dbReference type="InterPro" id="IPR017767">
    <property type="entry name" value="PC-PLC"/>
</dbReference>
<dbReference type="InterPro" id="IPR006311">
    <property type="entry name" value="TAT_signal"/>
</dbReference>
<evidence type="ECO:0000256" key="4">
    <source>
        <dbReference type="ARBA" id="ARBA00022512"/>
    </source>
</evidence>
<evidence type="ECO:0000256" key="5">
    <source>
        <dbReference type="ARBA" id="ARBA00022801"/>
    </source>
</evidence>
<keyword evidence="4" id="KW-0964">Secreted</keyword>
<dbReference type="PANTHER" id="PTHR31956">
    <property type="entry name" value="NON-SPECIFIC PHOSPHOLIPASE C4-RELATED"/>
    <property type="match status" value="1"/>
</dbReference>
<feature type="domain" description="Bacterial phospholipase C C-terminal" evidence="9">
    <location>
        <begin position="601"/>
        <end position="678"/>
    </location>
</feature>
<name>A0A223S486_9ACTN</name>
<dbReference type="NCBIfam" id="TIGR03396">
    <property type="entry name" value="PC_PLC"/>
    <property type="match status" value="1"/>
</dbReference>
<dbReference type="RefSeq" id="WP_017617520.1">
    <property type="nucleotide sequence ID" value="NZ_ANBG01000078.1"/>
</dbReference>
<dbReference type="Gene3D" id="3.40.720.10">
    <property type="entry name" value="Alkaline Phosphatase, subunit A"/>
    <property type="match status" value="2"/>
</dbReference>
<reference evidence="10 11" key="1">
    <citation type="submission" date="2017-08" db="EMBL/GenBank/DDBJ databases">
        <title>The complete genome sequence of Nocardiopsis gilva YIM 90087.</title>
        <authorList>
            <person name="Yin M."/>
            <person name="Tang S."/>
        </authorList>
    </citation>
    <scope>NUCLEOTIDE SEQUENCE [LARGE SCALE GENOMIC DNA]</scope>
    <source>
        <strain evidence="10 11">YIM 90087</strain>
    </source>
</reference>
<dbReference type="Pfam" id="PF05506">
    <property type="entry name" value="PLipase_C_C"/>
    <property type="match status" value="2"/>
</dbReference>
<comment type="subcellular location">
    <subcellularLocation>
        <location evidence="1">Secreted</location>
        <location evidence="1">Cell wall</location>
    </subcellularLocation>
</comment>